<name>A0A292Q0T0_9PEZI</name>
<dbReference type="InterPro" id="IPR016162">
    <property type="entry name" value="Ald_DH_N"/>
</dbReference>
<dbReference type="InterPro" id="IPR016160">
    <property type="entry name" value="Ald_DH_CS_CYS"/>
</dbReference>
<dbReference type="AlphaFoldDB" id="A0A292Q0T0"/>
<dbReference type="Proteomes" id="UP001412239">
    <property type="component" value="Unassembled WGS sequence"/>
</dbReference>
<dbReference type="PANTHER" id="PTHR43353:SF6">
    <property type="entry name" value="CYTOPLASMIC ALDEHYDE DEHYDROGENASE (EUROFUNG)"/>
    <property type="match status" value="1"/>
</dbReference>
<evidence type="ECO:0000259" key="4">
    <source>
        <dbReference type="Pfam" id="PF00171"/>
    </source>
</evidence>
<dbReference type="GO" id="GO:0004777">
    <property type="term" value="F:succinate-semialdehyde dehydrogenase (NAD+) activity"/>
    <property type="evidence" value="ECO:0007669"/>
    <property type="project" value="TreeGrafter"/>
</dbReference>
<feature type="active site" evidence="2">
    <location>
        <position position="250"/>
    </location>
</feature>
<evidence type="ECO:0000256" key="2">
    <source>
        <dbReference type="PROSITE-ProRule" id="PRU10007"/>
    </source>
</evidence>
<dbReference type="Gene3D" id="3.40.309.10">
    <property type="entry name" value="Aldehyde Dehydrogenase, Chain A, domain 2"/>
    <property type="match status" value="1"/>
</dbReference>
<proteinExistence type="inferred from homology"/>
<organism evidence="5 6">
    <name type="scientific">Tuber aestivum</name>
    <name type="common">summer truffle</name>
    <dbReference type="NCBI Taxonomy" id="59557"/>
    <lineage>
        <taxon>Eukaryota</taxon>
        <taxon>Fungi</taxon>
        <taxon>Dikarya</taxon>
        <taxon>Ascomycota</taxon>
        <taxon>Pezizomycotina</taxon>
        <taxon>Pezizomycetes</taxon>
        <taxon>Pezizales</taxon>
        <taxon>Tuberaceae</taxon>
        <taxon>Tuber</taxon>
    </lineage>
</organism>
<reference evidence="5" key="1">
    <citation type="submission" date="2015-10" db="EMBL/GenBank/DDBJ databases">
        <authorList>
            <person name="Regsiter A."/>
            <person name="william w."/>
        </authorList>
    </citation>
    <scope>NUCLEOTIDE SEQUENCE</scope>
    <source>
        <strain evidence="5">Montdore</strain>
    </source>
</reference>
<dbReference type="InterPro" id="IPR016161">
    <property type="entry name" value="Ald_DH/histidinol_DH"/>
</dbReference>
<dbReference type="GO" id="GO:0009450">
    <property type="term" value="P:gamma-aminobutyric acid catabolic process"/>
    <property type="evidence" value="ECO:0007669"/>
    <property type="project" value="TreeGrafter"/>
</dbReference>
<keyword evidence="6" id="KW-1185">Reference proteome</keyword>
<comment type="similarity">
    <text evidence="3">Belongs to the aldehyde dehydrogenase family.</text>
</comment>
<dbReference type="Pfam" id="PF00171">
    <property type="entry name" value="Aldedh"/>
    <property type="match status" value="1"/>
</dbReference>
<dbReference type="InterPro" id="IPR050740">
    <property type="entry name" value="Aldehyde_DH_Superfamily"/>
</dbReference>
<keyword evidence="1 3" id="KW-0560">Oxidoreductase</keyword>
<dbReference type="InterPro" id="IPR029510">
    <property type="entry name" value="Ald_DH_CS_GLU"/>
</dbReference>
<dbReference type="InterPro" id="IPR015590">
    <property type="entry name" value="Aldehyde_DH_dom"/>
</dbReference>
<feature type="domain" description="Aldehyde dehydrogenase" evidence="4">
    <location>
        <begin position="18"/>
        <end position="464"/>
    </location>
</feature>
<sequence length="468" mass="50123">MAYTVPFLINGEEITSPKTFDVKNPLDDSLLWKASAATVEDVEAVVQSASDAFRSWSTTKLVKRRELIYKLVEVLERRKQELADSMAEETAALGGWVDFTISQTVELAREIAGGVGRIVGTIPESEEEGRTALVQKEPYGVVLAIAPWNAPTILSLRAALFPIAAGNTVVLKTSELSPKTHYLLASCFKGAGFPPGVLNTICHAREDAPLIANALISHRAVRKISFTGSTPVGKVIAAKAGEYLKPVLLELGGKSPMVVLADADIKKAAGAAVIGSYLHSGQICMATEMIIVQDSILEEFITELAEATKKFGETQALVPPGALEKLNNLVESAVNQGAKVVNPPKEIPSRAKFPNLIIRDVTREMELYHTGSFGPLATVISASSEEEAIAIANDTEFGLSAAVWTMDLAKGLKIAKRIESGAVHINGMTVHDEPALPHGGIKESGFGRFGSSWGIEEFLTTKTITFMS</sequence>
<evidence type="ECO:0000256" key="3">
    <source>
        <dbReference type="RuleBase" id="RU003345"/>
    </source>
</evidence>
<dbReference type="CDD" id="cd07105">
    <property type="entry name" value="ALDH_SaliADH"/>
    <property type="match status" value="1"/>
</dbReference>
<protein>
    <recommendedName>
        <fullName evidence="4">Aldehyde dehydrogenase domain-containing protein</fullName>
    </recommendedName>
</protein>
<dbReference type="SUPFAM" id="SSF53720">
    <property type="entry name" value="ALDH-like"/>
    <property type="match status" value="1"/>
</dbReference>
<dbReference type="EMBL" id="LN890990">
    <property type="protein sequence ID" value="CUS12488.1"/>
    <property type="molecule type" value="Genomic_DNA"/>
</dbReference>
<evidence type="ECO:0000313" key="5">
    <source>
        <dbReference type="EMBL" id="CUS12488.1"/>
    </source>
</evidence>
<evidence type="ECO:0000313" key="6">
    <source>
        <dbReference type="Proteomes" id="UP001412239"/>
    </source>
</evidence>
<dbReference type="PANTHER" id="PTHR43353">
    <property type="entry name" value="SUCCINATE-SEMIALDEHYDE DEHYDROGENASE, MITOCHONDRIAL"/>
    <property type="match status" value="1"/>
</dbReference>
<gene>
    <name evidence="5" type="ORF">GSTUAT00003453001</name>
</gene>
<accession>A0A292Q0T0</accession>
<dbReference type="PROSITE" id="PS00070">
    <property type="entry name" value="ALDEHYDE_DEHYDR_CYS"/>
    <property type="match status" value="1"/>
</dbReference>
<dbReference type="PROSITE" id="PS00687">
    <property type="entry name" value="ALDEHYDE_DEHYDR_GLU"/>
    <property type="match status" value="1"/>
</dbReference>
<dbReference type="Gene3D" id="3.40.605.10">
    <property type="entry name" value="Aldehyde Dehydrogenase, Chain A, domain 1"/>
    <property type="match status" value="1"/>
</dbReference>
<dbReference type="InterPro" id="IPR016163">
    <property type="entry name" value="Ald_DH_C"/>
</dbReference>
<evidence type="ECO:0000256" key="1">
    <source>
        <dbReference type="ARBA" id="ARBA00023002"/>
    </source>
</evidence>